<gene>
    <name evidence="6" type="ORF">MAR_010572</name>
</gene>
<sequence length="882" mass="95714">MRRWRGLAGEVKCDIELAVKANSILVTNEMRSASTITQELRDEVAEFWQEHEFSPLTGRNVILASLCPQVYGLYVIKLAVAMVLAGGVKREDEGGTCVRGEIHMLLVGDPGTGKSQFLKYATKVTPRSVLTTGIGSTSAGLTVTAVKDSGEWQLEAGALVLADGGLCCIDEFNSIREHDKASIHEAMEQQTISVAKSLSVNIALASPLLSRFDLVLVLLDTQNEDWDRVVSDYILLGKHPAHIEGDKPPLTWSMEKMQGYISLIKTLSPELTPGATSPCQTDVASPCERAGCSGRRDVNGILHAAQLILERLGCPDLLEEEMKAIDELEKVHHEKDANSAVTNHTGERGSQPDQVEVIDLDTVKGTKLPEAVTGNEQTVKTLDSKSNGVYGFLTPHADGKQTNNGMHPQNDLNVTNVSLSDILESSNESSHENVMDGAHEFPKIVPSLGEISQSQKSISIHSFNVLPSNASTPVRKSVQNAGDAAVVLEPGVETNVNNGKSLIRQTIENRLTQVQSRETLKSPEEELLDTSNIDLRNVQKLVCIKKPTSKKLGGFIKIKGKTKHLTKKLNRREDTGNHEGKECEGQNGNHEGKECEGQNGNHEGKECEGQNGNHEGKECEGQNGNHEGKECEGQNGNHEGKECEGQNGNHEGKECEGQNGKKNTEKKKRAVISDSDDDCINVQNTKRSRSDTNQTVDTNKRCSGDSKTSVLSLHGGVSKSTLSKLKQFQFDESKSSFINNPTTDIGLSESILSGSMWVDEDDKLGRSETSLTDTDDLVSEMNNTKGISGISKKQHINNENDISRSKSGSGPAWLLSLKKKFSPQSQGVKTLIRPSCELQTFKPQSGIQVSAGGCIQPNTSHASVAGKGTLFSINDELDFDDL</sequence>
<protein>
    <submittedName>
        <fullName evidence="6">MCM9-like protein</fullName>
    </submittedName>
</protein>
<organism evidence="6 7">
    <name type="scientific">Mya arenaria</name>
    <name type="common">Soft-shell clam</name>
    <dbReference type="NCBI Taxonomy" id="6604"/>
    <lineage>
        <taxon>Eukaryota</taxon>
        <taxon>Metazoa</taxon>
        <taxon>Spiralia</taxon>
        <taxon>Lophotrochozoa</taxon>
        <taxon>Mollusca</taxon>
        <taxon>Bivalvia</taxon>
        <taxon>Autobranchia</taxon>
        <taxon>Heteroconchia</taxon>
        <taxon>Euheterodonta</taxon>
        <taxon>Imparidentia</taxon>
        <taxon>Neoheterodontei</taxon>
        <taxon>Myida</taxon>
        <taxon>Myoidea</taxon>
        <taxon>Myidae</taxon>
        <taxon>Mya</taxon>
    </lineage>
</organism>
<keyword evidence="7" id="KW-1185">Reference proteome</keyword>
<evidence type="ECO:0000259" key="5">
    <source>
        <dbReference type="PROSITE" id="PS50051"/>
    </source>
</evidence>
<feature type="region of interest" description="Disordered" evidence="4">
    <location>
        <begin position="686"/>
        <end position="708"/>
    </location>
</feature>
<feature type="compositionally biased region" description="Basic and acidic residues" evidence="4">
    <location>
        <begin position="642"/>
        <end position="656"/>
    </location>
</feature>
<evidence type="ECO:0000256" key="3">
    <source>
        <dbReference type="RuleBase" id="RU004070"/>
    </source>
</evidence>
<dbReference type="PROSITE" id="PS50051">
    <property type="entry name" value="MCM_2"/>
    <property type="match status" value="1"/>
</dbReference>
<evidence type="ECO:0000313" key="6">
    <source>
        <dbReference type="EMBL" id="WAR04014.1"/>
    </source>
</evidence>
<evidence type="ECO:0000313" key="7">
    <source>
        <dbReference type="Proteomes" id="UP001164746"/>
    </source>
</evidence>
<dbReference type="Proteomes" id="UP001164746">
    <property type="component" value="Chromosome 4"/>
</dbReference>
<dbReference type="SUPFAM" id="SSF52540">
    <property type="entry name" value="P-loop containing nucleoside triphosphate hydrolases"/>
    <property type="match status" value="1"/>
</dbReference>
<comment type="similarity">
    <text evidence="3">Belongs to the MCM family.</text>
</comment>
<dbReference type="PRINTS" id="PR01657">
    <property type="entry name" value="MCMFAMILY"/>
</dbReference>
<dbReference type="InterPro" id="IPR001208">
    <property type="entry name" value="MCM_dom"/>
</dbReference>
<evidence type="ECO:0000256" key="2">
    <source>
        <dbReference type="ARBA" id="ARBA00022840"/>
    </source>
</evidence>
<keyword evidence="2 3" id="KW-0067">ATP-binding</keyword>
<feature type="compositionally biased region" description="Basic and acidic residues" evidence="4">
    <location>
        <begin position="571"/>
        <end position="599"/>
    </location>
</feature>
<name>A0ABY7E477_MYAAR</name>
<feature type="domain" description="MCM C-terminal AAA(+) ATPase" evidence="5">
    <location>
        <begin position="58"/>
        <end position="234"/>
    </location>
</feature>
<evidence type="ECO:0000256" key="1">
    <source>
        <dbReference type="ARBA" id="ARBA00022741"/>
    </source>
</evidence>
<feature type="region of interest" description="Disordered" evidence="4">
    <location>
        <begin position="566"/>
        <end position="599"/>
    </location>
</feature>
<feature type="region of interest" description="Disordered" evidence="4">
    <location>
        <begin position="642"/>
        <end position="669"/>
    </location>
</feature>
<dbReference type="InterPro" id="IPR031327">
    <property type="entry name" value="MCM"/>
</dbReference>
<dbReference type="EMBL" id="CP111015">
    <property type="protein sequence ID" value="WAR04014.1"/>
    <property type="molecule type" value="Genomic_DNA"/>
</dbReference>
<dbReference type="Pfam" id="PF00493">
    <property type="entry name" value="MCM"/>
    <property type="match status" value="1"/>
</dbReference>
<accession>A0ABY7E477</accession>
<reference evidence="6" key="1">
    <citation type="submission" date="2022-11" db="EMBL/GenBank/DDBJ databases">
        <title>Centuries of genome instability and evolution in soft-shell clam transmissible cancer (bioRxiv).</title>
        <authorList>
            <person name="Hart S.F.M."/>
            <person name="Yonemitsu M.A."/>
            <person name="Giersch R.M."/>
            <person name="Beal B.F."/>
            <person name="Arriagada G."/>
            <person name="Davis B.W."/>
            <person name="Ostrander E.A."/>
            <person name="Goff S.P."/>
            <person name="Metzger M.J."/>
        </authorList>
    </citation>
    <scope>NUCLEOTIDE SEQUENCE</scope>
    <source>
        <strain evidence="6">MELC-2E11</strain>
        <tissue evidence="6">Siphon/mantle</tissue>
    </source>
</reference>
<dbReference type="InterPro" id="IPR027417">
    <property type="entry name" value="P-loop_NTPase"/>
</dbReference>
<dbReference type="PANTHER" id="PTHR11630:SF48">
    <property type="entry name" value="DNA HELICASE MCM9"/>
    <property type="match status" value="1"/>
</dbReference>
<proteinExistence type="inferred from homology"/>
<keyword evidence="1 3" id="KW-0547">Nucleotide-binding</keyword>
<dbReference type="PANTHER" id="PTHR11630">
    <property type="entry name" value="DNA REPLICATION LICENSING FACTOR MCM FAMILY MEMBER"/>
    <property type="match status" value="1"/>
</dbReference>
<keyword evidence="3" id="KW-0238">DNA-binding</keyword>
<dbReference type="Gene3D" id="3.40.50.300">
    <property type="entry name" value="P-loop containing nucleotide triphosphate hydrolases"/>
    <property type="match status" value="2"/>
</dbReference>
<evidence type="ECO:0000256" key="4">
    <source>
        <dbReference type="SAM" id="MobiDB-lite"/>
    </source>
</evidence>
<dbReference type="SMART" id="SM00350">
    <property type="entry name" value="MCM"/>
    <property type="match status" value="1"/>
</dbReference>
<feature type="compositionally biased region" description="Polar residues" evidence="4">
    <location>
        <begin position="686"/>
        <end position="697"/>
    </location>
</feature>